<dbReference type="Pfam" id="PF06293">
    <property type="entry name" value="Kdo"/>
    <property type="match status" value="1"/>
</dbReference>
<sequence>MDNKYLISPVAATTDALKRLLVNVQWTAGGEHLASLLRTLPATAGDAHAIDQTGLWLWRRPMDALSFLHWLPVAGAGKKGFRQLSVRGLPGPEILARGMERVVGHKPQQVLVVRGWLPGKYLDDFFAEDFPSLPATHRQAIVRDFGHFVRDMFERGAQPTRLTLTRFWVDAGQDPVGFRLAGIDGFRWHNKPLTDRQRFVCLQHLLGTLPVHVSRSQRFRFFRAVCGDQGRLREFRNLLVDLEAAALCSARRYWRRKARLSLGNNAWFAVLRHENWRIWRRRCDEALRLQQSMLAEPAATFRAGLAMAGRGSGCSAARIEVGGHQYFVKRYRLPGLRYQVKYLFLRSKALAAWLAGWQCAARSLPTAQPLMVMEKRTFRILKESYLVSEFCSDGRPLMTVWPELKPHERRRIIIRSAQLLARVHRSRCLHGDTNWNNILVRPNGALLLVDLDCFRQRRSFDYTRAYRDLEHFIRDLRRKRNDGVGYLDLLISTWRNWLDAGSRVSCEEHARIVRANPGRRVDDCI</sequence>
<accession>A0A1L3GHV6</accession>
<gene>
    <name evidence="1" type="ORF">A7E75_11125</name>
</gene>
<dbReference type="Proteomes" id="UP000182264">
    <property type="component" value="Chromosome"/>
</dbReference>
<proteinExistence type="predicted"/>
<dbReference type="KEGG" id="pace:A6070_05135"/>
<dbReference type="InterPro" id="IPR011009">
    <property type="entry name" value="Kinase-like_dom_sf"/>
</dbReference>
<dbReference type="Gene3D" id="1.10.510.10">
    <property type="entry name" value="Transferase(Phosphotransferase) domain 1"/>
    <property type="match status" value="1"/>
</dbReference>
<dbReference type="EMBL" id="CP015518">
    <property type="protein sequence ID" value="APG25511.1"/>
    <property type="molecule type" value="Genomic_DNA"/>
</dbReference>
<keyword evidence="2" id="KW-1185">Reference proteome</keyword>
<name>A0A1L3GHV6_SYNAC</name>
<organism evidence="1 2">
    <name type="scientific">Syntrophotalea acetylenica</name>
    <name type="common">Pelobacter acetylenicus</name>
    <dbReference type="NCBI Taxonomy" id="29542"/>
    <lineage>
        <taxon>Bacteria</taxon>
        <taxon>Pseudomonadati</taxon>
        <taxon>Thermodesulfobacteriota</taxon>
        <taxon>Desulfuromonadia</taxon>
        <taxon>Desulfuromonadales</taxon>
        <taxon>Syntrophotaleaceae</taxon>
        <taxon>Syntrophotalea</taxon>
    </lineage>
</organism>
<protein>
    <recommendedName>
        <fullName evidence="3">Lipopolysaccharide kinase (Kdo/WaaP) family protein</fullName>
    </recommendedName>
</protein>
<evidence type="ECO:0000313" key="2">
    <source>
        <dbReference type="Proteomes" id="UP000182264"/>
    </source>
</evidence>
<dbReference type="STRING" id="29542.A6070_05135"/>
<evidence type="ECO:0000313" key="1">
    <source>
        <dbReference type="EMBL" id="APG25511.1"/>
    </source>
</evidence>
<dbReference type="SUPFAM" id="SSF56112">
    <property type="entry name" value="Protein kinase-like (PK-like)"/>
    <property type="match status" value="1"/>
</dbReference>
<evidence type="ECO:0008006" key="3">
    <source>
        <dbReference type="Google" id="ProtNLM"/>
    </source>
</evidence>
<reference evidence="1 2" key="1">
    <citation type="journal article" date="2017" name="Genome Announc.">
        <title>Complete Genome Sequences of Two Acetylene-Fermenting Pelobacter acetylenicus Strains.</title>
        <authorList>
            <person name="Sutton J.M."/>
            <person name="Baesman S.M."/>
            <person name="Fierst J.L."/>
            <person name="Poret-Peterson A.T."/>
            <person name="Oremland R.S."/>
            <person name="Dunlap D.S."/>
            <person name="Akob D.M."/>
        </authorList>
    </citation>
    <scope>NUCLEOTIDE SEQUENCE [LARGE SCALE GENOMIC DNA]</scope>
    <source>
        <strain evidence="1 2">DSM 3247</strain>
    </source>
</reference>
<dbReference type="AlphaFoldDB" id="A0A1L3GHV6"/>